<proteinExistence type="predicted"/>
<dbReference type="AlphaFoldDB" id="X1PEN7"/>
<dbReference type="EMBL" id="BARV01023803">
    <property type="protein sequence ID" value="GAI40941.1"/>
    <property type="molecule type" value="Genomic_DNA"/>
</dbReference>
<accession>X1PEN7</accession>
<reference evidence="1" key="1">
    <citation type="journal article" date="2014" name="Front. Microbiol.">
        <title>High frequency of phylogenetically diverse reductive dehalogenase-homologous genes in deep subseafloor sedimentary metagenomes.</title>
        <authorList>
            <person name="Kawai M."/>
            <person name="Futagami T."/>
            <person name="Toyoda A."/>
            <person name="Takaki Y."/>
            <person name="Nishi S."/>
            <person name="Hori S."/>
            <person name="Arai W."/>
            <person name="Tsubouchi T."/>
            <person name="Morono Y."/>
            <person name="Uchiyama I."/>
            <person name="Ito T."/>
            <person name="Fujiyama A."/>
            <person name="Inagaki F."/>
            <person name="Takami H."/>
        </authorList>
    </citation>
    <scope>NUCLEOTIDE SEQUENCE</scope>
    <source>
        <strain evidence="1">Expedition CK06-06</strain>
    </source>
</reference>
<gene>
    <name evidence="1" type="ORF">S06H3_38978</name>
</gene>
<name>X1PEN7_9ZZZZ</name>
<organism evidence="1">
    <name type="scientific">marine sediment metagenome</name>
    <dbReference type="NCBI Taxonomy" id="412755"/>
    <lineage>
        <taxon>unclassified sequences</taxon>
        <taxon>metagenomes</taxon>
        <taxon>ecological metagenomes</taxon>
    </lineage>
</organism>
<sequence length="46" mass="5371">AAYDAERAYENKEFNRLVTEIYDFINPNIPVEIEVVRSIEEVKIIG</sequence>
<feature type="non-terminal residue" evidence="1">
    <location>
        <position position="1"/>
    </location>
</feature>
<evidence type="ECO:0000313" key="1">
    <source>
        <dbReference type="EMBL" id="GAI40941.1"/>
    </source>
</evidence>
<comment type="caution">
    <text evidence="1">The sequence shown here is derived from an EMBL/GenBank/DDBJ whole genome shotgun (WGS) entry which is preliminary data.</text>
</comment>
<protein>
    <submittedName>
        <fullName evidence="1">Uncharacterized protein</fullName>
    </submittedName>
</protein>